<feature type="domain" description="HTH merR-type" evidence="5">
    <location>
        <begin position="1"/>
        <end position="70"/>
    </location>
</feature>
<protein>
    <submittedName>
        <fullName evidence="6">MerR family transcriptional regulator</fullName>
    </submittedName>
</protein>
<dbReference type="GO" id="GO:0003677">
    <property type="term" value="F:DNA binding"/>
    <property type="evidence" value="ECO:0007669"/>
    <property type="project" value="UniProtKB-KW"/>
</dbReference>
<sequence length="119" mass="14249">MYQISEVARLVNLPIPTIRYYETLGFIETPAKDARGYKMYRKQDVEYLRFIVHLRDTDMPLEQIKHYVHAYRLDDYSTCYAILQEHEQKMQLELAKRQMILEKIQYKVSHFSKLKGGGT</sequence>
<dbReference type="PROSITE" id="PS50937">
    <property type="entry name" value="HTH_MERR_2"/>
    <property type="match status" value="1"/>
</dbReference>
<dbReference type="AlphaFoldDB" id="A0A9X2DTE4"/>
<dbReference type="InterPro" id="IPR000551">
    <property type="entry name" value="MerR-type_HTH_dom"/>
</dbReference>
<gene>
    <name evidence="6" type="ORF">M3202_12790</name>
</gene>
<keyword evidence="1" id="KW-0678">Repressor</keyword>
<evidence type="ECO:0000256" key="1">
    <source>
        <dbReference type="ARBA" id="ARBA00022491"/>
    </source>
</evidence>
<evidence type="ECO:0000313" key="7">
    <source>
        <dbReference type="Proteomes" id="UP001139179"/>
    </source>
</evidence>
<evidence type="ECO:0000256" key="2">
    <source>
        <dbReference type="ARBA" id="ARBA00023015"/>
    </source>
</evidence>
<evidence type="ECO:0000256" key="4">
    <source>
        <dbReference type="ARBA" id="ARBA00023163"/>
    </source>
</evidence>
<dbReference type="RefSeq" id="WP_251223727.1">
    <property type="nucleotide sequence ID" value="NZ_JAMBOL010000011.1"/>
</dbReference>
<proteinExistence type="predicted"/>
<dbReference type="Pfam" id="PF13411">
    <property type="entry name" value="MerR_1"/>
    <property type="match status" value="1"/>
</dbReference>
<evidence type="ECO:0000256" key="3">
    <source>
        <dbReference type="ARBA" id="ARBA00023125"/>
    </source>
</evidence>
<keyword evidence="2" id="KW-0805">Transcription regulation</keyword>
<dbReference type="Gene3D" id="1.10.1660.10">
    <property type="match status" value="1"/>
</dbReference>
<keyword evidence="4" id="KW-0804">Transcription</keyword>
<dbReference type="GO" id="GO:0003700">
    <property type="term" value="F:DNA-binding transcription factor activity"/>
    <property type="evidence" value="ECO:0007669"/>
    <property type="project" value="InterPro"/>
</dbReference>
<accession>A0A9X2DTE4</accession>
<name>A0A9X2DTE4_9BACI</name>
<dbReference type="SMART" id="SM00422">
    <property type="entry name" value="HTH_MERR"/>
    <property type="match status" value="1"/>
</dbReference>
<dbReference type="SUPFAM" id="SSF46955">
    <property type="entry name" value="Putative DNA-binding domain"/>
    <property type="match status" value="1"/>
</dbReference>
<comment type="caution">
    <text evidence="6">The sequence shown here is derived from an EMBL/GenBank/DDBJ whole genome shotgun (WGS) entry which is preliminary data.</text>
</comment>
<keyword evidence="3" id="KW-0238">DNA-binding</keyword>
<organism evidence="6 7">
    <name type="scientific">Halalkalibacter oceani</name>
    <dbReference type="NCBI Taxonomy" id="1653776"/>
    <lineage>
        <taxon>Bacteria</taxon>
        <taxon>Bacillati</taxon>
        <taxon>Bacillota</taxon>
        <taxon>Bacilli</taxon>
        <taxon>Bacillales</taxon>
        <taxon>Bacillaceae</taxon>
        <taxon>Halalkalibacter</taxon>
    </lineage>
</organism>
<dbReference type="PANTHER" id="PTHR30204:SF69">
    <property type="entry name" value="MERR-FAMILY TRANSCRIPTIONAL REGULATOR"/>
    <property type="match status" value="1"/>
</dbReference>
<dbReference type="Proteomes" id="UP001139179">
    <property type="component" value="Unassembled WGS sequence"/>
</dbReference>
<dbReference type="InterPro" id="IPR047057">
    <property type="entry name" value="MerR_fam"/>
</dbReference>
<keyword evidence="7" id="KW-1185">Reference proteome</keyword>
<reference evidence="6" key="1">
    <citation type="submission" date="2022-05" db="EMBL/GenBank/DDBJ databases">
        <title>Comparative Genomics of Spacecraft Associated Microbes.</title>
        <authorList>
            <person name="Tran M.T."/>
            <person name="Wright A."/>
            <person name="Seuylemezian A."/>
            <person name="Eisen J."/>
            <person name="Coil D."/>
        </authorList>
    </citation>
    <scope>NUCLEOTIDE SEQUENCE</scope>
    <source>
        <strain evidence="6">214.1.1</strain>
    </source>
</reference>
<dbReference type="EMBL" id="JAMBOL010000011">
    <property type="protein sequence ID" value="MCM3714958.1"/>
    <property type="molecule type" value="Genomic_DNA"/>
</dbReference>
<dbReference type="InterPro" id="IPR009061">
    <property type="entry name" value="DNA-bd_dom_put_sf"/>
</dbReference>
<evidence type="ECO:0000259" key="5">
    <source>
        <dbReference type="PROSITE" id="PS50937"/>
    </source>
</evidence>
<evidence type="ECO:0000313" key="6">
    <source>
        <dbReference type="EMBL" id="MCM3714958.1"/>
    </source>
</evidence>
<dbReference type="PANTHER" id="PTHR30204">
    <property type="entry name" value="REDOX-CYCLING DRUG-SENSING TRANSCRIPTIONAL ACTIVATOR SOXR"/>
    <property type="match status" value="1"/>
</dbReference>